<protein>
    <submittedName>
        <fullName evidence="2">Uncharacterized protein</fullName>
    </submittedName>
</protein>
<dbReference type="EMBL" id="CAJNDS010002225">
    <property type="protein sequence ID" value="CAE7381477.1"/>
    <property type="molecule type" value="Genomic_DNA"/>
</dbReference>
<evidence type="ECO:0000256" key="1">
    <source>
        <dbReference type="SAM" id="MobiDB-lite"/>
    </source>
</evidence>
<name>A0A812QBV8_9DINO</name>
<reference evidence="2" key="1">
    <citation type="submission" date="2021-02" db="EMBL/GenBank/DDBJ databases">
        <authorList>
            <person name="Dougan E. K."/>
            <person name="Rhodes N."/>
            <person name="Thang M."/>
            <person name="Chan C."/>
        </authorList>
    </citation>
    <scope>NUCLEOTIDE SEQUENCE</scope>
</reference>
<comment type="caution">
    <text evidence="2">The sequence shown here is derived from an EMBL/GenBank/DDBJ whole genome shotgun (WGS) entry which is preliminary data.</text>
</comment>
<feature type="region of interest" description="Disordered" evidence="1">
    <location>
        <begin position="68"/>
        <end position="107"/>
    </location>
</feature>
<gene>
    <name evidence="2" type="ORF">SNAT2548_LOCUS20822</name>
</gene>
<sequence>MPSPGCSGCSSGRNNPRAPPPQSRPDQASRSGSRRGCPLETVMTLGRGRQGSGGIDSEQATLALVFARSQNHAGTTRVHTASDPDGRGGRLREMQRNPPLRIPSTAA</sequence>
<feature type="region of interest" description="Disordered" evidence="1">
    <location>
        <begin position="1"/>
        <end position="56"/>
    </location>
</feature>
<feature type="compositionally biased region" description="Basic and acidic residues" evidence="1">
    <location>
        <begin position="80"/>
        <end position="95"/>
    </location>
</feature>
<keyword evidence="3" id="KW-1185">Reference proteome</keyword>
<dbReference type="Proteomes" id="UP000604046">
    <property type="component" value="Unassembled WGS sequence"/>
</dbReference>
<accession>A0A812QBV8</accession>
<dbReference type="AlphaFoldDB" id="A0A812QBV8"/>
<evidence type="ECO:0000313" key="2">
    <source>
        <dbReference type="EMBL" id="CAE7381477.1"/>
    </source>
</evidence>
<feature type="compositionally biased region" description="Low complexity" evidence="1">
    <location>
        <begin position="1"/>
        <end position="12"/>
    </location>
</feature>
<feature type="compositionally biased region" description="Polar residues" evidence="1">
    <location>
        <begin position="68"/>
        <end position="79"/>
    </location>
</feature>
<organism evidence="2 3">
    <name type="scientific">Symbiodinium natans</name>
    <dbReference type="NCBI Taxonomy" id="878477"/>
    <lineage>
        <taxon>Eukaryota</taxon>
        <taxon>Sar</taxon>
        <taxon>Alveolata</taxon>
        <taxon>Dinophyceae</taxon>
        <taxon>Suessiales</taxon>
        <taxon>Symbiodiniaceae</taxon>
        <taxon>Symbiodinium</taxon>
    </lineage>
</organism>
<proteinExistence type="predicted"/>
<evidence type="ECO:0000313" key="3">
    <source>
        <dbReference type="Proteomes" id="UP000604046"/>
    </source>
</evidence>